<keyword evidence="5 8" id="KW-0449">Lipoprotein</keyword>
<gene>
    <name evidence="8" type="ORF">DES39_1605</name>
</gene>
<dbReference type="PANTHER" id="PTHR35603:SF1">
    <property type="entry name" value="OUTER MEMBRANE LIPOPROTEIN SLYB"/>
    <property type="match status" value="1"/>
</dbReference>
<evidence type="ECO:0000259" key="7">
    <source>
        <dbReference type="Pfam" id="PF05433"/>
    </source>
</evidence>
<dbReference type="PANTHER" id="PTHR35603">
    <property type="match status" value="1"/>
</dbReference>
<dbReference type="Pfam" id="PF05433">
    <property type="entry name" value="Rick_17kDa_Anti"/>
    <property type="match status" value="1"/>
</dbReference>
<dbReference type="RefSeq" id="WP_121145255.1">
    <property type="nucleotide sequence ID" value="NZ_RBWY01000003.1"/>
</dbReference>
<sequence>MKKVAVLACLAILLAGCQNSDIYSGDVYSADQAKQVQQVTYGTVLSVRPVKIQTNASNGSTNTVIGSLSGAVLGGFLGNTIGNGTGKSLAIAGGAIGGALVGSEVQNAVSETNAVELEVRQENGSTIVLVQKATPNQFQVGQEVRLVTNGKQVNASPR</sequence>
<dbReference type="InterPro" id="IPR051407">
    <property type="entry name" value="Bact_OM_lipoprot/Surf_antigen"/>
</dbReference>
<evidence type="ECO:0000256" key="2">
    <source>
        <dbReference type="ARBA" id="ARBA00022729"/>
    </source>
</evidence>
<dbReference type="EMBL" id="RBWY01000003">
    <property type="protein sequence ID" value="RKS85096.1"/>
    <property type="molecule type" value="Genomic_DNA"/>
</dbReference>
<evidence type="ECO:0000313" key="8">
    <source>
        <dbReference type="EMBL" id="RKS85096.1"/>
    </source>
</evidence>
<dbReference type="AlphaFoldDB" id="A0A495RCT4"/>
<dbReference type="Proteomes" id="UP000278542">
    <property type="component" value="Unassembled WGS sequence"/>
</dbReference>
<protein>
    <submittedName>
        <fullName evidence="8">Outer membrane lipoprotein SlyB</fullName>
    </submittedName>
</protein>
<feature type="domain" description="Glycine zipper 2TM" evidence="7">
    <location>
        <begin position="65"/>
        <end position="106"/>
    </location>
</feature>
<dbReference type="PROSITE" id="PS51257">
    <property type="entry name" value="PROKAR_LIPOPROTEIN"/>
    <property type="match status" value="1"/>
</dbReference>
<name>A0A495RCT4_9GAMM</name>
<feature type="chain" id="PRO_5019834484" evidence="6">
    <location>
        <begin position="21"/>
        <end position="158"/>
    </location>
</feature>
<dbReference type="GO" id="GO:0009279">
    <property type="term" value="C:cell outer membrane"/>
    <property type="evidence" value="ECO:0007669"/>
    <property type="project" value="UniProtKB-SubCell"/>
</dbReference>
<evidence type="ECO:0000256" key="3">
    <source>
        <dbReference type="ARBA" id="ARBA00023136"/>
    </source>
</evidence>
<dbReference type="InterPro" id="IPR008816">
    <property type="entry name" value="Gly_zipper_2TM_dom"/>
</dbReference>
<keyword evidence="9" id="KW-1185">Reference proteome</keyword>
<keyword evidence="2 6" id="KW-0732">Signal</keyword>
<proteinExistence type="predicted"/>
<evidence type="ECO:0000313" key="9">
    <source>
        <dbReference type="Proteomes" id="UP000278542"/>
    </source>
</evidence>
<dbReference type="OrthoDB" id="5298161at2"/>
<comment type="caution">
    <text evidence="8">The sequence shown here is derived from an EMBL/GenBank/DDBJ whole genome shotgun (WGS) entry which is preliminary data.</text>
</comment>
<feature type="signal peptide" evidence="6">
    <location>
        <begin position="1"/>
        <end position="20"/>
    </location>
</feature>
<comment type="subcellular location">
    <subcellularLocation>
        <location evidence="1">Cell outer membrane</location>
        <topology evidence="1">Lipid-anchor</topology>
    </subcellularLocation>
</comment>
<keyword evidence="3" id="KW-0472">Membrane</keyword>
<accession>A0A495RCT4</accession>
<evidence type="ECO:0000256" key="5">
    <source>
        <dbReference type="ARBA" id="ARBA00023288"/>
    </source>
</evidence>
<reference evidence="8 9" key="1">
    <citation type="submission" date="2018-10" db="EMBL/GenBank/DDBJ databases">
        <title>Genomic Encyclopedia of Type Strains, Phase IV (KMG-IV): sequencing the most valuable type-strain genomes for metagenomic binning, comparative biology and taxonomic classification.</title>
        <authorList>
            <person name="Goeker M."/>
        </authorList>
    </citation>
    <scope>NUCLEOTIDE SEQUENCE [LARGE SCALE GENOMIC DNA]</scope>
    <source>
        <strain evidence="8 9">DSM 22228</strain>
    </source>
</reference>
<keyword evidence="4" id="KW-0564">Palmitate</keyword>
<organism evidence="8 9">
    <name type="scientific">Orbus hercynius</name>
    <dbReference type="NCBI Taxonomy" id="593135"/>
    <lineage>
        <taxon>Bacteria</taxon>
        <taxon>Pseudomonadati</taxon>
        <taxon>Pseudomonadota</taxon>
        <taxon>Gammaproteobacteria</taxon>
        <taxon>Orbales</taxon>
        <taxon>Orbaceae</taxon>
        <taxon>Orbus</taxon>
    </lineage>
</organism>
<evidence type="ECO:0000256" key="1">
    <source>
        <dbReference type="ARBA" id="ARBA00004459"/>
    </source>
</evidence>
<evidence type="ECO:0000256" key="4">
    <source>
        <dbReference type="ARBA" id="ARBA00023139"/>
    </source>
</evidence>
<evidence type="ECO:0000256" key="6">
    <source>
        <dbReference type="SAM" id="SignalP"/>
    </source>
</evidence>